<organism evidence="2 3">
    <name type="scientific">Alsobacter soli</name>
    <dbReference type="NCBI Taxonomy" id="2109933"/>
    <lineage>
        <taxon>Bacteria</taxon>
        <taxon>Pseudomonadati</taxon>
        <taxon>Pseudomonadota</taxon>
        <taxon>Alphaproteobacteria</taxon>
        <taxon>Hyphomicrobiales</taxon>
        <taxon>Alsobacteraceae</taxon>
        <taxon>Alsobacter</taxon>
    </lineage>
</organism>
<proteinExistence type="predicted"/>
<dbReference type="InterPro" id="IPR025227">
    <property type="entry name" value="DUF4169"/>
</dbReference>
<dbReference type="EMBL" id="PVZS01000009">
    <property type="protein sequence ID" value="PSC05110.1"/>
    <property type="molecule type" value="Genomic_DNA"/>
</dbReference>
<protein>
    <submittedName>
        <fullName evidence="2">DUF4169 domain-containing protein</fullName>
    </submittedName>
</protein>
<feature type="region of interest" description="Disordered" evidence="1">
    <location>
        <begin position="14"/>
        <end position="69"/>
    </location>
</feature>
<keyword evidence="3" id="KW-1185">Reference proteome</keyword>
<evidence type="ECO:0000313" key="2">
    <source>
        <dbReference type="EMBL" id="PSC05110.1"/>
    </source>
</evidence>
<name>A0A2T1HU00_9HYPH</name>
<dbReference type="Proteomes" id="UP000239772">
    <property type="component" value="Unassembled WGS sequence"/>
</dbReference>
<evidence type="ECO:0000313" key="3">
    <source>
        <dbReference type="Proteomes" id="UP000239772"/>
    </source>
</evidence>
<reference evidence="3" key="1">
    <citation type="submission" date="2018-03" db="EMBL/GenBank/DDBJ databases">
        <authorList>
            <person name="Sun L."/>
            <person name="Liu H."/>
            <person name="Chen W."/>
            <person name="Huang K."/>
            <person name="Liu W."/>
            <person name="Gao X."/>
        </authorList>
    </citation>
    <scope>NUCLEOTIDE SEQUENCE [LARGE SCALE GENOMIC DNA]</scope>
    <source>
        <strain evidence="3">SH9</strain>
    </source>
</reference>
<dbReference type="RefSeq" id="WP_106336563.1">
    <property type="nucleotide sequence ID" value="NZ_PVZS01000009.1"/>
</dbReference>
<sequence length="69" mass="7624">MTADIINLRRARKAKGRAAAEAQASENRVRFGRTKAERQRLEAEDELAARRLEGHRLGPVSKPIGDGEA</sequence>
<dbReference type="AlphaFoldDB" id="A0A2T1HU00"/>
<accession>A0A2T1HU00</accession>
<dbReference type="Pfam" id="PF13770">
    <property type="entry name" value="DUF4169"/>
    <property type="match status" value="1"/>
</dbReference>
<gene>
    <name evidence="2" type="ORF">SLNSH_09795</name>
</gene>
<evidence type="ECO:0000256" key="1">
    <source>
        <dbReference type="SAM" id="MobiDB-lite"/>
    </source>
</evidence>
<comment type="caution">
    <text evidence="2">The sequence shown here is derived from an EMBL/GenBank/DDBJ whole genome shotgun (WGS) entry which is preliminary data.</text>
</comment>
<feature type="compositionally biased region" description="Basic and acidic residues" evidence="1">
    <location>
        <begin position="34"/>
        <end position="56"/>
    </location>
</feature>